<evidence type="ECO:0000313" key="11">
    <source>
        <dbReference type="Proteomes" id="UP000593802"/>
    </source>
</evidence>
<keyword evidence="4" id="KW-0808">Transferase</keyword>
<protein>
    <recommendedName>
        <fullName evidence="2">histidine kinase</fullName>
        <ecNumber evidence="2">2.7.13.3</ecNumber>
    </recommendedName>
</protein>
<evidence type="ECO:0000256" key="1">
    <source>
        <dbReference type="ARBA" id="ARBA00000085"/>
    </source>
</evidence>
<evidence type="ECO:0000256" key="4">
    <source>
        <dbReference type="ARBA" id="ARBA00022679"/>
    </source>
</evidence>
<dbReference type="KEGG" id="eff:skT53_13710"/>
<dbReference type="Pfam" id="PF00512">
    <property type="entry name" value="HisKA"/>
    <property type="match status" value="1"/>
</dbReference>
<comment type="catalytic activity">
    <reaction evidence="1">
        <text>ATP + protein L-histidine = ADP + protein N-phospho-L-histidine.</text>
        <dbReference type="EC" id="2.7.13.3"/>
    </reaction>
</comment>
<accession>A0A7I8DC24</accession>
<dbReference type="InterPro" id="IPR003661">
    <property type="entry name" value="HisK_dim/P_dom"/>
</dbReference>
<keyword evidence="7" id="KW-0067">ATP-binding</keyword>
<evidence type="ECO:0000256" key="7">
    <source>
        <dbReference type="ARBA" id="ARBA00022840"/>
    </source>
</evidence>
<dbReference type="EC" id="2.7.13.3" evidence="2"/>
<sequence>MTHMQNLHIQKWMETDHQLIKSYSECIVVLDPNGVILSINEKTLAILLEDRFKCDELVGCSYKVLETDETREFIRCLCNSPIGESDVPWNDRIWLVKKSHLFDEQNTLLGITFCLQDVTVQRKAEERTRQSEKFAVVGQLSAGLAHELLNPLTVIKGYLQLYEKNQVVRSDSWSLLLQEVEKVESLVNDFLLLTNPSAPKYERFNLAETLADVVA</sequence>
<dbReference type="AlphaFoldDB" id="A0A7I8DC24"/>
<dbReference type="SMART" id="SM00388">
    <property type="entry name" value="HisKA"/>
    <property type="match status" value="1"/>
</dbReference>
<dbReference type="EMBL" id="AP023366">
    <property type="protein sequence ID" value="BCJ86386.1"/>
    <property type="molecule type" value="Genomic_DNA"/>
</dbReference>
<dbReference type="Gene3D" id="3.30.450.20">
    <property type="entry name" value="PAS domain"/>
    <property type="match status" value="1"/>
</dbReference>
<feature type="domain" description="Signal transduction histidine kinase dimerisation/phosphoacceptor" evidence="9">
    <location>
        <begin position="136"/>
        <end position="199"/>
    </location>
</feature>
<evidence type="ECO:0000313" key="10">
    <source>
        <dbReference type="EMBL" id="BCJ86386.1"/>
    </source>
</evidence>
<dbReference type="Proteomes" id="UP000593802">
    <property type="component" value="Chromosome"/>
</dbReference>
<evidence type="ECO:0000256" key="2">
    <source>
        <dbReference type="ARBA" id="ARBA00012438"/>
    </source>
</evidence>
<name>A0A7I8DC24_9BACL</name>
<organism evidence="10 11">
    <name type="scientific">Effusibacillus dendaii</name>
    <dbReference type="NCBI Taxonomy" id="2743772"/>
    <lineage>
        <taxon>Bacteria</taxon>
        <taxon>Bacillati</taxon>
        <taxon>Bacillota</taxon>
        <taxon>Bacilli</taxon>
        <taxon>Bacillales</taxon>
        <taxon>Alicyclobacillaceae</taxon>
        <taxon>Effusibacillus</taxon>
    </lineage>
</organism>
<keyword evidence="8" id="KW-0902">Two-component regulatory system</keyword>
<dbReference type="SUPFAM" id="SSF55785">
    <property type="entry name" value="PYP-like sensor domain (PAS domain)"/>
    <property type="match status" value="1"/>
</dbReference>
<keyword evidence="3" id="KW-0597">Phosphoprotein</keyword>
<dbReference type="PANTHER" id="PTHR43065">
    <property type="entry name" value="SENSOR HISTIDINE KINASE"/>
    <property type="match status" value="1"/>
</dbReference>
<keyword evidence="6" id="KW-0418">Kinase</keyword>
<dbReference type="GO" id="GO:0000155">
    <property type="term" value="F:phosphorelay sensor kinase activity"/>
    <property type="evidence" value="ECO:0007669"/>
    <property type="project" value="InterPro"/>
</dbReference>
<keyword evidence="11" id="KW-1185">Reference proteome</keyword>
<dbReference type="Gene3D" id="1.10.287.130">
    <property type="match status" value="1"/>
</dbReference>
<dbReference type="CDD" id="cd00082">
    <property type="entry name" value="HisKA"/>
    <property type="match status" value="1"/>
</dbReference>
<evidence type="ECO:0000259" key="9">
    <source>
        <dbReference type="SMART" id="SM00388"/>
    </source>
</evidence>
<reference evidence="10 11" key="1">
    <citation type="submission" date="2020-08" db="EMBL/GenBank/DDBJ databases">
        <title>Complete Genome Sequence of Effusibacillus dendaii Strain skT53, Isolated from Farmland soil.</title>
        <authorList>
            <person name="Konishi T."/>
            <person name="Kawasaki H."/>
        </authorList>
    </citation>
    <scope>NUCLEOTIDE SEQUENCE [LARGE SCALE GENOMIC DNA]</scope>
    <source>
        <strain evidence="11">skT53</strain>
    </source>
</reference>
<evidence type="ECO:0000256" key="8">
    <source>
        <dbReference type="ARBA" id="ARBA00023012"/>
    </source>
</evidence>
<evidence type="ECO:0000256" key="3">
    <source>
        <dbReference type="ARBA" id="ARBA00022553"/>
    </source>
</evidence>
<dbReference type="SUPFAM" id="SSF47384">
    <property type="entry name" value="Homodimeric domain of signal transducing histidine kinase"/>
    <property type="match status" value="1"/>
</dbReference>
<gene>
    <name evidence="10" type="ORF">skT53_13710</name>
</gene>
<proteinExistence type="predicted"/>
<dbReference type="PANTHER" id="PTHR43065:SF10">
    <property type="entry name" value="PEROXIDE STRESS-ACTIVATED HISTIDINE KINASE MAK3"/>
    <property type="match status" value="1"/>
</dbReference>
<evidence type="ECO:0000256" key="6">
    <source>
        <dbReference type="ARBA" id="ARBA00022777"/>
    </source>
</evidence>
<dbReference type="RefSeq" id="WP_200760397.1">
    <property type="nucleotide sequence ID" value="NZ_AP023366.1"/>
</dbReference>
<evidence type="ECO:0000256" key="5">
    <source>
        <dbReference type="ARBA" id="ARBA00022741"/>
    </source>
</evidence>
<dbReference type="GO" id="GO:0005524">
    <property type="term" value="F:ATP binding"/>
    <property type="evidence" value="ECO:0007669"/>
    <property type="project" value="UniProtKB-KW"/>
</dbReference>
<dbReference type="InterPro" id="IPR035965">
    <property type="entry name" value="PAS-like_dom_sf"/>
</dbReference>
<dbReference type="InterPro" id="IPR036097">
    <property type="entry name" value="HisK_dim/P_sf"/>
</dbReference>
<keyword evidence="5" id="KW-0547">Nucleotide-binding</keyword>